<dbReference type="RefSeq" id="WP_218616425.1">
    <property type="nucleotide sequence ID" value="NZ_JADQDK010000001.1"/>
</dbReference>
<reference evidence="2 3" key="1">
    <citation type="submission" date="2020-11" db="EMBL/GenBank/DDBJ databases">
        <title>Pseudonocardia abyssalis sp. nov. and Pseudonocardia oceani sp. nov., description and phylogenomic analysis of two novel actinomycetes isolated from the deep Southern Ocean.</title>
        <authorList>
            <person name="Parra J."/>
        </authorList>
    </citation>
    <scope>NUCLEOTIDE SEQUENCE [LARGE SCALE GENOMIC DNA]</scope>
    <source>
        <strain evidence="2 3">KRD-168</strain>
    </source>
</reference>
<comment type="caution">
    <text evidence="2">The sequence shown here is derived from an EMBL/GenBank/DDBJ whole genome shotgun (WGS) entry which is preliminary data.</text>
</comment>
<sequence length="942" mass="97854">MNDPFGTASLRAAVLDAWASSPTRFREDANAEEDLCLGGYADAWFVELAQNAADAARAAGVPGRIVVALVDGELRVANTGTPLDAAGVAALASLRASAKRDTDSVGRFGVGFAAVLAVTDAPRVLSRTGGIAFSAARTIDAVADLPAVVAELARRDEPPVLRLAWPVDGEPGLDTEVRMPLRPGVDGGALLASAAAEAADLLLALPDLVEITVGGTVVTRADDGDVATIATRVDAGSRDDRWRLAGRTGRLERDADGAVEQRGRRDWSATWALPLDRALIDDEVLYAPTATGERLGLPARLVATVPMEPDRRRARTGPGTDAVLAGAVDAYLDLVRATPPAERAALVPEPGFPRSPLDGRLREGIVEALRRTAWLPGADGSDLVPARARWLDLPDPGDLLALLGFADLTAAPPPVALDVERLSAAGLVERLTGVDRPPTWWKSLYAALAPLVGVVPGLSEDLRALPVPLADGRVALGPPTVLLPSGVAFGVSLPGLHLAHPDAVHPLLARLGATTADARTLLEHPALLAAVESSLDDADAGLDVRPLAEAVLALVAQVGTVDGCGALALPADDGLPARADELMLPDAALAPLLGDDPPLGVVDAPWADRAALVAVGVLDGFALVVDEEPTGPDHDLDDEERWWDSLPEPPRRLVAVRDLDLVDDDAWSAALALLGAGRETREALSGGYTAWWLARHARLDGRRPDHWRLPSAHGIAALYDQVPEPATRGRGNSDSREGGDSPAEGVWLAAGVRADLVVADARGATDLLDRLADPDRHPDVALVADAHIALTDAVAAGRVDPADLDAPENVRALDGSVVSVDVAVVLDAPWPASVLPAGELVAGGDPALLADLLDLPLATDIVAGVVEGAGKAVDWADVAEVVVACHTLGVAVPGGSVILHDELWVRVTRPVTGRFRVPAWPDGVGGWHADDPLRALLALLAE</sequence>
<name>A0ABS6V000_9PSEU</name>
<evidence type="ECO:0000313" key="2">
    <source>
        <dbReference type="EMBL" id="MBW0137842.1"/>
    </source>
</evidence>
<evidence type="ECO:0008006" key="4">
    <source>
        <dbReference type="Google" id="ProtNLM"/>
    </source>
</evidence>
<proteinExistence type="predicted"/>
<dbReference type="EMBL" id="JADQDK010000001">
    <property type="protein sequence ID" value="MBW0137842.1"/>
    <property type="molecule type" value="Genomic_DNA"/>
</dbReference>
<dbReference type="NCBIfam" id="NF047352">
    <property type="entry name" value="P_loop_sacsin"/>
    <property type="match status" value="1"/>
</dbReference>
<accession>A0ABS6V000</accession>
<dbReference type="Proteomes" id="UP000694287">
    <property type="component" value="Unassembled WGS sequence"/>
</dbReference>
<feature type="region of interest" description="Disordered" evidence="1">
    <location>
        <begin position="721"/>
        <end position="743"/>
    </location>
</feature>
<keyword evidence="3" id="KW-1185">Reference proteome</keyword>
<protein>
    <recommendedName>
        <fullName evidence="4">Molecular chaperone Hsp90</fullName>
    </recommendedName>
</protein>
<evidence type="ECO:0000256" key="1">
    <source>
        <dbReference type="SAM" id="MobiDB-lite"/>
    </source>
</evidence>
<organism evidence="2 3">
    <name type="scientific">Pseudonocardia abyssalis</name>
    <dbReference type="NCBI Taxonomy" id="2792008"/>
    <lineage>
        <taxon>Bacteria</taxon>
        <taxon>Bacillati</taxon>
        <taxon>Actinomycetota</taxon>
        <taxon>Actinomycetes</taxon>
        <taxon>Pseudonocardiales</taxon>
        <taxon>Pseudonocardiaceae</taxon>
        <taxon>Pseudonocardia</taxon>
    </lineage>
</organism>
<gene>
    <name evidence="2" type="ORF">I4I81_26775</name>
</gene>
<evidence type="ECO:0000313" key="3">
    <source>
        <dbReference type="Proteomes" id="UP000694287"/>
    </source>
</evidence>